<accession>A0A0A6P4U3</accession>
<evidence type="ECO:0000259" key="1">
    <source>
        <dbReference type="Pfam" id="PF18735"/>
    </source>
</evidence>
<keyword evidence="3" id="KW-1185">Reference proteome</keyword>
<feature type="domain" description="RiboL-PSP-HEPN" evidence="1">
    <location>
        <begin position="33"/>
        <end position="187"/>
    </location>
</feature>
<sequence length="200" mass="23031">MPSPAAIKYFDERQKAVILRKVANDPRLKPISHVEKQIYYHASLAASVATWDAYVNNIVREFFNVTFDPSIQKFHTLHTVAKNTAEKALKKFNTPNWENTRNLLVQHTGYDPISDWIWATHNMGVQHVQERLNQILKVRHSFAHGFAIPAFSWTQSNAGVVRLTSMALLENEAFLKNIVKQTDKGIKQYIETIYGSHLTW</sequence>
<dbReference type="Proteomes" id="UP000030428">
    <property type="component" value="Unassembled WGS sequence"/>
</dbReference>
<evidence type="ECO:0000313" key="2">
    <source>
        <dbReference type="EMBL" id="KHD05890.1"/>
    </source>
</evidence>
<dbReference type="EMBL" id="JSZA02000046">
    <property type="protein sequence ID" value="KHD05890.1"/>
    <property type="molecule type" value="Genomic_DNA"/>
</dbReference>
<dbReference type="InterPro" id="IPR041519">
    <property type="entry name" value="HEPN_RiboL-PSP"/>
</dbReference>
<dbReference type="AlphaFoldDB" id="A0A0A6P4U3"/>
<proteinExistence type="predicted"/>
<gene>
    <name evidence="2" type="ORF">PN36_13735</name>
</gene>
<protein>
    <recommendedName>
        <fullName evidence="1">RiboL-PSP-HEPN domain-containing protein</fullName>
    </recommendedName>
</protein>
<organism evidence="2 3">
    <name type="scientific">Candidatus Thiomargarita nelsonii</name>
    <dbReference type="NCBI Taxonomy" id="1003181"/>
    <lineage>
        <taxon>Bacteria</taxon>
        <taxon>Pseudomonadati</taxon>
        <taxon>Pseudomonadota</taxon>
        <taxon>Gammaproteobacteria</taxon>
        <taxon>Thiotrichales</taxon>
        <taxon>Thiotrichaceae</taxon>
        <taxon>Thiomargarita</taxon>
    </lineage>
</organism>
<name>A0A0A6P4U3_9GAMM</name>
<evidence type="ECO:0000313" key="3">
    <source>
        <dbReference type="Proteomes" id="UP000030428"/>
    </source>
</evidence>
<dbReference type="Pfam" id="PF18735">
    <property type="entry name" value="HEPN_RiboL-PSP"/>
    <property type="match status" value="1"/>
</dbReference>
<comment type="caution">
    <text evidence="2">The sequence shown here is derived from an EMBL/GenBank/DDBJ whole genome shotgun (WGS) entry which is preliminary data.</text>
</comment>
<reference evidence="2 3" key="1">
    <citation type="journal article" date="2016" name="Front. Microbiol.">
        <title>Single-Cell (Meta-)Genomics of a Dimorphic Candidatus Thiomargarita nelsonii Reveals Genomic Plasticity.</title>
        <authorList>
            <person name="Flood B.E."/>
            <person name="Fliss P."/>
            <person name="Jones D.S."/>
            <person name="Dick G.J."/>
            <person name="Jain S."/>
            <person name="Kaster A.K."/>
            <person name="Winkel M."/>
            <person name="Mussmann M."/>
            <person name="Bailey J."/>
        </authorList>
    </citation>
    <scope>NUCLEOTIDE SEQUENCE [LARGE SCALE GENOMIC DNA]</scope>
    <source>
        <strain evidence="2">Hydrate Ridge</strain>
    </source>
</reference>